<dbReference type="EMBL" id="JAVRRF010000021">
    <property type="protein sequence ID" value="KAK5055047.1"/>
    <property type="molecule type" value="Genomic_DNA"/>
</dbReference>
<proteinExistence type="predicted"/>
<comment type="caution">
    <text evidence="1">The sequence shown here is derived from an EMBL/GenBank/DDBJ whole genome shotgun (WGS) entry which is preliminary data.</text>
</comment>
<evidence type="ECO:0000313" key="2">
    <source>
        <dbReference type="Proteomes" id="UP001345691"/>
    </source>
</evidence>
<reference evidence="1 2" key="1">
    <citation type="submission" date="2023-08" db="EMBL/GenBank/DDBJ databases">
        <title>Black Yeasts Isolated from many extreme environments.</title>
        <authorList>
            <person name="Coleine C."/>
            <person name="Stajich J.E."/>
            <person name="Selbmann L."/>
        </authorList>
    </citation>
    <scope>NUCLEOTIDE SEQUENCE [LARGE SCALE GENOMIC DNA]</scope>
    <source>
        <strain evidence="1 2">CCFEE 6328</strain>
    </source>
</reference>
<name>A0ABR0J3H0_9EURO</name>
<evidence type="ECO:0000313" key="1">
    <source>
        <dbReference type="EMBL" id="KAK5055047.1"/>
    </source>
</evidence>
<dbReference type="Proteomes" id="UP001345691">
    <property type="component" value="Unassembled WGS sequence"/>
</dbReference>
<keyword evidence="2" id="KW-1185">Reference proteome</keyword>
<protein>
    <submittedName>
        <fullName evidence="1">Uncharacterized protein</fullName>
    </submittedName>
</protein>
<accession>A0ABR0J3H0</accession>
<gene>
    <name evidence="1" type="ORF">LTR69_008615</name>
</gene>
<sequence>MSLWSSYKSLSPKTRAALGVALMLNASAMLMFSDQIESALGLSVKPEDQQQLFKVYPVERENKS</sequence>
<organism evidence="1 2">
    <name type="scientific">Exophiala sideris</name>
    <dbReference type="NCBI Taxonomy" id="1016849"/>
    <lineage>
        <taxon>Eukaryota</taxon>
        <taxon>Fungi</taxon>
        <taxon>Dikarya</taxon>
        <taxon>Ascomycota</taxon>
        <taxon>Pezizomycotina</taxon>
        <taxon>Eurotiomycetes</taxon>
        <taxon>Chaetothyriomycetidae</taxon>
        <taxon>Chaetothyriales</taxon>
        <taxon>Herpotrichiellaceae</taxon>
        <taxon>Exophiala</taxon>
    </lineage>
</organism>